<keyword evidence="2" id="KW-1185">Reference proteome</keyword>
<reference evidence="1" key="1">
    <citation type="submission" date="2013-04" db="EMBL/GenBank/DDBJ databases">
        <title>The genome sequencing project of 58 acetic acid bacteria.</title>
        <authorList>
            <person name="Okamoto-Kainuma A."/>
            <person name="Ishikawa M."/>
            <person name="Umino S."/>
            <person name="Koizumi Y."/>
            <person name="Shiwa Y."/>
            <person name="Yoshikawa H."/>
            <person name="Matsutani M."/>
            <person name="Matsushita K."/>
        </authorList>
    </citation>
    <scope>NUCLEOTIDE SEQUENCE</scope>
    <source>
        <strain evidence="1">NRIC 0535</strain>
    </source>
</reference>
<evidence type="ECO:0000313" key="1">
    <source>
        <dbReference type="EMBL" id="GBQ88606.1"/>
    </source>
</evidence>
<organism evidence="1 2">
    <name type="scientific">Asaia krungthepensis NRIC 0535</name>
    <dbReference type="NCBI Taxonomy" id="1307925"/>
    <lineage>
        <taxon>Bacteria</taxon>
        <taxon>Pseudomonadati</taxon>
        <taxon>Pseudomonadota</taxon>
        <taxon>Alphaproteobacteria</taxon>
        <taxon>Acetobacterales</taxon>
        <taxon>Acetobacteraceae</taxon>
        <taxon>Asaia</taxon>
    </lineage>
</organism>
<gene>
    <name evidence="1" type="ORF">AA0535_1582</name>
</gene>
<sequence>MTPQISKTLHQIVVDFRAWSGIADDEALVGYVTPTDVVKSRQSMTVWESQENALAPEVGCIATIP</sequence>
<dbReference type="Proteomes" id="UP001062776">
    <property type="component" value="Unassembled WGS sequence"/>
</dbReference>
<comment type="caution">
    <text evidence="1">The sequence shown here is derived from an EMBL/GenBank/DDBJ whole genome shotgun (WGS) entry which is preliminary data.</text>
</comment>
<evidence type="ECO:0000313" key="2">
    <source>
        <dbReference type="Proteomes" id="UP001062776"/>
    </source>
</evidence>
<name>A0ABQ0Q2R5_9PROT</name>
<protein>
    <submittedName>
        <fullName evidence="1">Uncharacterized protein</fullName>
    </submittedName>
</protein>
<proteinExistence type="predicted"/>
<accession>A0ABQ0Q2R5</accession>
<dbReference type="EMBL" id="BAPV01000012">
    <property type="protein sequence ID" value="GBQ88606.1"/>
    <property type="molecule type" value="Genomic_DNA"/>
</dbReference>